<dbReference type="Pfam" id="PF03572">
    <property type="entry name" value="Peptidase_S41"/>
    <property type="match status" value="1"/>
</dbReference>
<dbReference type="InterPro" id="IPR005151">
    <property type="entry name" value="Tail-specific_protease"/>
</dbReference>
<dbReference type="GO" id="GO:0006508">
    <property type="term" value="P:proteolysis"/>
    <property type="evidence" value="ECO:0007669"/>
    <property type="project" value="InterPro"/>
</dbReference>
<feature type="chain" id="PRO_5041916347" evidence="1">
    <location>
        <begin position="22"/>
        <end position="499"/>
    </location>
</feature>
<dbReference type="PROSITE" id="PS51257">
    <property type="entry name" value="PROKAR_LIPOPROTEIN"/>
    <property type="match status" value="1"/>
</dbReference>
<dbReference type="InterPro" id="IPR036034">
    <property type="entry name" value="PDZ_sf"/>
</dbReference>
<dbReference type="GO" id="GO:0007165">
    <property type="term" value="P:signal transduction"/>
    <property type="evidence" value="ECO:0007669"/>
    <property type="project" value="TreeGrafter"/>
</dbReference>
<organism evidence="4 5">
    <name type="scientific">Wocania arenilitoris</name>
    <dbReference type="NCBI Taxonomy" id="2044858"/>
    <lineage>
        <taxon>Bacteria</taxon>
        <taxon>Pseudomonadati</taxon>
        <taxon>Bacteroidota</taxon>
        <taxon>Flavobacteriia</taxon>
        <taxon>Flavobacteriales</taxon>
        <taxon>Flavobacteriaceae</taxon>
        <taxon>Wocania</taxon>
    </lineage>
</organism>
<comment type="caution">
    <text evidence="4">The sequence shown here is derived from an EMBL/GenBank/DDBJ whole genome shotgun (WGS) entry which is preliminary data.</text>
</comment>
<evidence type="ECO:0000259" key="2">
    <source>
        <dbReference type="Pfam" id="PF03572"/>
    </source>
</evidence>
<sequence length="499" mass="55866">MRYLKALIVLFIVSSLFTSCFEDNDDNQVSASQINDFVWKGMNTFYLYKDEVPDLANDRFSSDGEYASYLNSFSKPEDLFESLIYEPKTVDEFSWIVNDYIALEQFFSGIITSNGMEFGIFGFSPTDTNRYGYVRYILPNTSATNQDVKRGDIFYGINGTQLTSENWRTLTSADNYTINLGSYNDNGTPETTDDSVDNTSKSISLSKAQYTENPILINKVLDAAGTKVAYLMYNGFTGTDQFNAELNDAFGTFKSANATELVLDLRYNPGGSVNTAILLASMITGQFTGDVFSTEEWNSEFQQAFEDENPELLINRFVNNNNGVTLNSLNLTRVFILTTRSSASASELIINSLEPYINVVQIGTNTRGKYQASRTLYDSPNFSRSGANPSHTYAMQPLIFKSLNVNGKTDYFDGLFPQQNNILFESIKNLGVLGDENEPLLARAISIIDGSGKFPINKSDKTENRIEISGNSKDLLPFANDMYIDKDIPNDLIKRVLFE</sequence>
<dbReference type="RefSeq" id="WP_237239894.1">
    <property type="nucleotide sequence ID" value="NZ_JAKKDU010000009.1"/>
</dbReference>
<gene>
    <name evidence="4" type="ORF">L3X37_09260</name>
</gene>
<accession>A0AAE3JND1</accession>
<dbReference type="GO" id="GO:0004175">
    <property type="term" value="F:endopeptidase activity"/>
    <property type="evidence" value="ECO:0007669"/>
    <property type="project" value="TreeGrafter"/>
</dbReference>
<evidence type="ECO:0000259" key="3">
    <source>
        <dbReference type="Pfam" id="PF18294"/>
    </source>
</evidence>
<dbReference type="Gene3D" id="2.30.42.10">
    <property type="match status" value="1"/>
</dbReference>
<dbReference type="Gene3D" id="3.30.750.170">
    <property type="match status" value="1"/>
</dbReference>
<feature type="domain" description="Tail specific protease" evidence="2">
    <location>
        <begin position="227"/>
        <end position="373"/>
    </location>
</feature>
<dbReference type="PANTHER" id="PTHR32060:SF30">
    <property type="entry name" value="CARBOXY-TERMINAL PROCESSING PROTEASE CTPA"/>
    <property type="match status" value="1"/>
</dbReference>
<keyword evidence="1" id="KW-0732">Signal</keyword>
<dbReference type="InterPro" id="IPR029045">
    <property type="entry name" value="ClpP/crotonase-like_dom_sf"/>
</dbReference>
<proteinExistence type="predicted"/>
<protein>
    <submittedName>
        <fullName evidence="4">S41 family peptidase</fullName>
    </submittedName>
</protein>
<keyword evidence="5" id="KW-1185">Reference proteome</keyword>
<evidence type="ECO:0000256" key="1">
    <source>
        <dbReference type="SAM" id="SignalP"/>
    </source>
</evidence>
<dbReference type="GO" id="GO:0008236">
    <property type="term" value="F:serine-type peptidase activity"/>
    <property type="evidence" value="ECO:0007669"/>
    <property type="project" value="InterPro"/>
</dbReference>
<dbReference type="SUPFAM" id="SSF52096">
    <property type="entry name" value="ClpP/crotonase"/>
    <property type="match status" value="1"/>
</dbReference>
<dbReference type="CDD" id="cd07561">
    <property type="entry name" value="Peptidase_S41_CPP_like"/>
    <property type="match status" value="1"/>
</dbReference>
<feature type="domain" description="Peptidase S41 N-terminal" evidence="3">
    <location>
        <begin position="33"/>
        <end position="95"/>
    </location>
</feature>
<reference evidence="4" key="1">
    <citation type="submission" date="2022-01" db="EMBL/GenBank/DDBJ databases">
        <title>Draft genome sequence of Sabulilitoribacter arenilitoris KCTC 52401.</title>
        <authorList>
            <person name="Oh J.-S."/>
        </authorList>
    </citation>
    <scope>NUCLEOTIDE SEQUENCE</scope>
    <source>
        <strain evidence="4">HMF6543</strain>
    </source>
</reference>
<dbReference type="AlphaFoldDB" id="A0AAE3JND1"/>
<dbReference type="EMBL" id="JAKKDU010000009">
    <property type="protein sequence ID" value="MCF7568551.1"/>
    <property type="molecule type" value="Genomic_DNA"/>
</dbReference>
<evidence type="ECO:0000313" key="5">
    <source>
        <dbReference type="Proteomes" id="UP001199795"/>
    </source>
</evidence>
<dbReference type="PANTHER" id="PTHR32060">
    <property type="entry name" value="TAIL-SPECIFIC PROTEASE"/>
    <property type="match status" value="1"/>
</dbReference>
<dbReference type="Pfam" id="PF18294">
    <property type="entry name" value="Pept_S41_N"/>
    <property type="match status" value="1"/>
</dbReference>
<dbReference type="Gene3D" id="3.90.226.10">
    <property type="entry name" value="2-enoyl-CoA Hydratase, Chain A, domain 1"/>
    <property type="match status" value="1"/>
</dbReference>
<dbReference type="Proteomes" id="UP001199795">
    <property type="component" value="Unassembled WGS sequence"/>
</dbReference>
<dbReference type="GO" id="GO:0030288">
    <property type="term" value="C:outer membrane-bounded periplasmic space"/>
    <property type="evidence" value="ECO:0007669"/>
    <property type="project" value="TreeGrafter"/>
</dbReference>
<dbReference type="InterPro" id="IPR041613">
    <property type="entry name" value="Pept_S41_N"/>
</dbReference>
<feature type="signal peptide" evidence="1">
    <location>
        <begin position="1"/>
        <end position="21"/>
    </location>
</feature>
<name>A0AAE3JND1_9FLAO</name>
<evidence type="ECO:0000313" key="4">
    <source>
        <dbReference type="EMBL" id="MCF7568551.1"/>
    </source>
</evidence>